<evidence type="ECO:0000256" key="2">
    <source>
        <dbReference type="ARBA" id="ARBA00012052"/>
    </source>
</evidence>
<feature type="active site" evidence="10">
    <location>
        <position position="11"/>
    </location>
</feature>
<protein>
    <recommendedName>
        <fullName evidence="3 10">4-diphosphocytidyl-2-C-methyl-D-erythritol kinase</fullName>
        <shortName evidence="10">CMK</shortName>
        <ecNumber evidence="2 10">2.7.1.148</ecNumber>
    </recommendedName>
    <alternativeName>
        <fullName evidence="9 10">4-(cytidine-5'-diphospho)-2-C-methyl-D-erythritol kinase</fullName>
    </alternativeName>
</protein>
<dbReference type="HAMAP" id="MF_00061">
    <property type="entry name" value="IspE"/>
    <property type="match status" value="1"/>
</dbReference>
<evidence type="ECO:0000259" key="11">
    <source>
        <dbReference type="Pfam" id="PF00288"/>
    </source>
</evidence>
<dbReference type="InterPro" id="IPR036554">
    <property type="entry name" value="GHMP_kinase_C_sf"/>
</dbReference>
<evidence type="ECO:0000256" key="8">
    <source>
        <dbReference type="ARBA" id="ARBA00023229"/>
    </source>
</evidence>
<name>A0A3B0IXZ3_9RICK</name>
<evidence type="ECO:0000256" key="6">
    <source>
        <dbReference type="ARBA" id="ARBA00022777"/>
    </source>
</evidence>
<dbReference type="InterPro" id="IPR014721">
    <property type="entry name" value="Ribsml_uS5_D2-typ_fold_subgr"/>
</dbReference>
<evidence type="ECO:0000256" key="10">
    <source>
        <dbReference type="HAMAP-Rule" id="MF_00061"/>
    </source>
</evidence>
<dbReference type="GO" id="GO:0005524">
    <property type="term" value="F:ATP binding"/>
    <property type="evidence" value="ECO:0007669"/>
    <property type="project" value="UniProtKB-UniRule"/>
</dbReference>
<keyword evidence="8 10" id="KW-0414">Isoprene biosynthesis</keyword>
<organism evidence="13">
    <name type="scientific">Wolbachia endosymbiont of Aleurodicus floccissimus</name>
    <dbReference type="NCBI Taxonomy" id="2152762"/>
    <lineage>
        <taxon>Bacteria</taxon>
        <taxon>Pseudomonadati</taxon>
        <taxon>Pseudomonadota</taxon>
        <taxon>Alphaproteobacteria</taxon>
        <taxon>Rickettsiales</taxon>
        <taxon>Anaplasmataceae</taxon>
        <taxon>Wolbachieae</taxon>
        <taxon>Wolbachia</taxon>
    </lineage>
</organism>
<evidence type="ECO:0000256" key="7">
    <source>
        <dbReference type="ARBA" id="ARBA00022840"/>
    </source>
</evidence>
<evidence type="ECO:0000256" key="1">
    <source>
        <dbReference type="ARBA" id="ARBA00009684"/>
    </source>
</evidence>
<comment type="catalytic activity">
    <reaction evidence="10">
        <text>4-CDP-2-C-methyl-D-erythritol + ATP = 4-CDP-2-C-methyl-D-erythritol 2-phosphate + ADP + H(+)</text>
        <dbReference type="Rhea" id="RHEA:18437"/>
        <dbReference type="ChEBI" id="CHEBI:15378"/>
        <dbReference type="ChEBI" id="CHEBI:30616"/>
        <dbReference type="ChEBI" id="CHEBI:57823"/>
        <dbReference type="ChEBI" id="CHEBI:57919"/>
        <dbReference type="ChEBI" id="CHEBI:456216"/>
        <dbReference type="EC" id="2.7.1.148"/>
    </reaction>
</comment>
<feature type="active site" evidence="10">
    <location>
        <position position="140"/>
    </location>
</feature>
<dbReference type="PANTHER" id="PTHR43527">
    <property type="entry name" value="4-DIPHOSPHOCYTIDYL-2-C-METHYL-D-ERYTHRITOL KINASE, CHLOROPLASTIC"/>
    <property type="match status" value="1"/>
</dbReference>
<feature type="binding site" evidence="10">
    <location>
        <begin position="100"/>
        <end position="110"/>
    </location>
    <ligand>
        <name>ATP</name>
        <dbReference type="ChEBI" id="CHEBI:30616"/>
    </ligand>
</feature>
<evidence type="ECO:0000256" key="3">
    <source>
        <dbReference type="ARBA" id="ARBA00017473"/>
    </source>
</evidence>
<reference evidence="13" key="1">
    <citation type="submission" date="2018-04" db="EMBL/GenBank/DDBJ databases">
        <authorList>
            <person name="Go L.Y."/>
            <person name="Mitchell J.A."/>
        </authorList>
    </citation>
    <scope>NUCLEOTIDE SEQUENCE</scope>
    <source>
        <strain evidence="13">WBAF</strain>
    </source>
</reference>
<dbReference type="GO" id="GO:0016114">
    <property type="term" value="P:terpenoid biosynthetic process"/>
    <property type="evidence" value="ECO:0007669"/>
    <property type="project" value="UniProtKB-UniRule"/>
</dbReference>
<dbReference type="NCBIfam" id="NF011202">
    <property type="entry name" value="PRK14608.1"/>
    <property type="match status" value="1"/>
</dbReference>
<dbReference type="Gene3D" id="3.30.230.10">
    <property type="match status" value="1"/>
</dbReference>
<gene>
    <name evidence="10 13" type="primary">ispE</name>
    <name evidence="13" type="ORF">WBAF_1260</name>
</gene>
<dbReference type="Pfam" id="PF00288">
    <property type="entry name" value="GHMP_kinases_N"/>
    <property type="match status" value="1"/>
</dbReference>
<dbReference type="PIRSF" id="PIRSF010376">
    <property type="entry name" value="IspE"/>
    <property type="match status" value="1"/>
</dbReference>
<dbReference type="NCBIfam" id="TIGR00154">
    <property type="entry name" value="ispE"/>
    <property type="match status" value="1"/>
</dbReference>
<feature type="domain" description="GHMP kinase C-terminal" evidence="12">
    <location>
        <begin position="210"/>
        <end position="277"/>
    </location>
</feature>
<dbReference type="SUPFAM" id="SSF55060">
    <property type="entry name" value="GHMP Kinase, C-terminal domain"/>
    <property type="match status" value="1"/>
</dbReference>
<dbReference type="InterPro" id="IPR006204">
    <property type="entry name" value="GHMP_kinase_N_dom"/>
</dbReference>
<dbReference type="UniPathway" id="UPA00056">
    <property type="reaction ID" value="UER00094"/>
</dbReference>
<keyword evidence="5 10" id="KW-0547">Nucleotide-binding</keyword>
<evidence type="ECO:0000256" key="9">
    <source>
        <dbReference type="ARBA" id="ARBA00032554"/>
    </source>
</evidence>
<dbReference type="SUPFAM" id="SSF54211">
    <property type="entry name" value="Ribosomal protein S5 domain 2-like"/>
    <property type="match status" value="1"/>
</dbReference>
<dbReference type="InterPro" id="IPR004424">
    <property type="entry name" value="IspE"/>
</dbReference>
<dbReference type="InterPro" id="IPR013750">
    <property type="entry name" value="GHMP_kinase_C_dom"/>
</dbReference>
<dbReference type="PANTHER" id="PTHR43527:SF2">
    <property type="entry name" value="4-DIPHOSPHOCYTIDYL-2-C-METHYL-D-ERYTHRITOL KINASE, CHLOROPLASTIC"/>
    <property type="match status" value="1"/>
</dbReference>
<dbReference type="AlphaFoldDB" id="A0A3B0IXZ3"/>
<comment type="similarity">
    <text evidence="1 10">Belongs to the GHMP kinase family. IspE subfamily.</text>
</comment>
<accession>A0A3B0IXZ3</accession>
<evidence type="ECO:0000259" key="12">
    <source>
        <dbReference type="Pfam" id="PF08544"/>
    </source>
</evidence>
<dbReference type="Gene3D" id="3.30.70.890">
    <property type="entry name" value="GHMP kinase, C-terminal domain"/>
    <property type="match status" value="1"/>
</dbReference>
<dbReference type="Pfam" id="PF08544">
    <property type="entry name" value="GHMP_kinases_C"/>
    <property type="match status" value="1"/>
</dbReference>
<dbReference type="InterPro" id="IPR020568">
    <property type="entry name" value="Ribosomal_Su5_D2-typ_SF"/>
</dbReference>
<dbReference type="EMBL" id="OUNF01000329">
    <property type="protein sequence ID" value="SPP34350.1"/>
    <property type="molecule type" value="Genomic_DNA"/>
</dbReference>
<keyword evidence="4 10" id="KW-0808">Transferase</keyword>
<sequence>MESFCVKAPAKINLFLHIINREERGYHLIESLVVFAKLSNFLEIKVGEKNFRYDNSTVQFVNSEFKINYRYNTITKALSLLLRHAPVRTKVTVKVVKNVPIAAGFGSGSSDAGAVIRTLGELWDIDRQILSDIALSVGADVPASVDSKPVFVRGVGEELCPIKQCSLPTSLVLVKPKKKFLNTSEVFSKYKEDFSQPIKWSDNTEENLLELLKETKNDLQEAAISLVPEIQNVISTLESQEGSILSRMSGSGVGCFGMFDSEESAKAAAANIKKEYPEWWVCDTELMV</sequence>
<keyword evidence="7 10" id="KW-0067">ATP-binding</keyword>
<evidence type="ECO:0000313" key="13">
    <source>
        <dbReference type="EMBL" id="SPP34350.1"/>
    </source>
</evidence>
<proteinExistence type="inferred from homology"/>
<feature type="domain" description="GHMP kinase N-terminal" evidence="11">
    <location>
        <begin position="72"/>
        <end position="145"/>
    </location>
</feature>
<dbReference type="GO" id="GO:0050515">
    <property type="term" value="F:4-(cytidine 5'-diphospho)-2-C-methyl-D-erythritol kinase activity"/>
    <property type="evidence" value="ECO:0007669"/>
    <property type="project" value="UniProtKB-UniRule"/>
</dbReference>
<comment type="pathway">
    <text evidence="10">Isoprenoid biosynthesis; isopentenyl diphosphate biosynthesis via DXP pathway; isopentenyl diphosphate from 1-deoxy-D-xylulose 5-phosphate: step 3/6.</text>
</comment>
<dbReference type="EC" id="2.7.1.148" evidence="2 10"/>
<evidence type="ECO:0000256" key="5">
    <source>
        <dbReference type="ARBA" id="ARBA00022741"/>
    </source>
</evidence>
<keyword evidence="6 10" id="KW-0418">Kinase</keyword>
<evidence type="ECO:0000256" key="4">
    <source>
        <dbReference type="ARBA" id="ARBA00022679"/>
    </source>
</evidence>
<dbReference type="GO" id="GO:0019288">
    <property type="term" value="P:isopentenyl diphosphate biosynthetic process, methylerythritol 4-phosphate pathway"/>
    <property type="evidence" value="ECO:0007669"/>
    <property type="project" value="UniProtKB-UniRule"/>
</dbReference>
<comment type="function">
    <text evidence="10">Catalyzes the phosphorylation of the position 2 hydroxy group of 4-diphosphocytidyl-2C-methyl-D-erythritol.</text>
</comment>